<accession>A0ABT7QP64</accession>
<keyword evidence="2" id="KW-0812">Transmembrane</keyword>
<name>A0ABT7QP64_9GAMM</name>
<keyword evidence="2" id="KW-1133">Transmembrane helix</keyword>
<evidence type="ECO:0000256" key="2">
    <source>
        <dbReference type="SAM" id="Phobius"/>
    </source>
</evidence>
<reference evidence="3" key="1">
    <citation type="submission" date="2022-08" db="EMBL/GenBank/DDBJ databases">
        <authorList>
            <person name="Dzunkova M."/>
            <person name="La Clair J."/>
            <person name="Tyml T."/>
            <person name="Doud D."/>
            <person name="Schulz F."/>
            <person name="Piquer S."/>
            <person name="Porcel Sanchis D."/>
            <person name="Osborn A."/>
            <person name="Robinson D."/>
            <person name="Louie K.B."/>
            <person name="Bowen B.P."/>
            <person name="Bowers R."/>
            <person name="Lee J."/>
            <person name="Arnau Llombart V."/>
            <person name="Diaz Villanueva W."/>
            <person name="Gosliner T."/>
            <person name="Northen T."/>
            <person name="Cheng J.-F."/>
            <person name="Burkart M.D."/>
            <person name="Woyke T."/>
        </authorList>
    </citation>
    <scope>NUCLEOTIDE SEQUENCE</scope>
    <source>
        <strain evidence="3">Df01</strain>
    </source>
</reference>
<proteinExistence type="predicted"/>
<dbReference type="Proteomes" id="UP001168167">
    <property type="component" value="Unassembled WGS sequence"/>
</dbReference>
<keyword evidence="2" id="KW-0472">Membrane</keyword>
<protein>
    <recommendedName>
        <fullName evidence="5">Cell division protein ZipA</fullName>
    </recommendedName>
</protein>
<evidence type="ECO:0000256" key="1">
    <source>
        <dbReference type="SAM" id="MobiDB-lite"/>
    </source>
</evidence>
<dbReference type="EMBL" id="JANQAO010000005">
    <property type="protein sequence ID" value="MDM5148233.1"/>
    <property type="molecule type" value="Genomic_DNA"/>
</dbReference>
<keyword evidence="4" id="KW-1185">Reference proteome</keyword>
<feature type="transmembrane region" description="Helical" evidence="2">
    <location>
        <begin position="6"/>
        <end position="25"/>
    </location>
</feature>
<gene>
    <name evidence="3" type="ORF">NQX30_07665</name>
</gene>
<evidence type="ECO:0000313" key="3">
    <source>
        <dbReference type="EMBL" id="MDM5148233.1"/>
    </source>
</evidence>
<reference evidence="3" key="2">
    <citation type="journal article" date="2023" name="Microbiome">
        <title>Synthase-selected sorting approach identifies a beta-lactone synthase in a nudibranch symbiotic bacterium.</title>
        <authorList>
            <person name="Dzunkova M."/>
            <person name="La Clair J.J."/>
            <person name="Tyml T."/>
            <person name="Doud D."/>
            <person name="Schulz F."/>
            <person name="Piquer-Esteban S."/>
            <person name="Porcel Sanchis D."/>
            <person name="Osborn A."/>
            <person name="Robinson D."/>
            <person name="Louie K.B."/>
            <person name="Bowen B.P."/>
            <person name="Bowers R.M."/>
            <person name="Lee J."/>
            <person name="Arnau V."/>
            <person name="Diaz-Villanueva W."/>
            <person name="Stepanauskas R."/>
            <person name="Gosliner T."/>
            <person name="Date S.V."/>
            <person name="Northen T.R."/>
            <person name="Cheng J.F."/>
            <person name="Burkart M.D."/>
            <person name="Woyke T."/>
        </authorList>
    </citation>
    <scope>NUCLEOTIDE SEQUENCE</scope>
    <source>
        <strain evidence="3">Df01</strain>
    </source>
</reference>
<organism evidence="3 4">
    <name type="scientific">Candidatus Doriopsillibacter californiensis</name>
    <dbReference type="NCBI Taxonomy" id="2970740"/>
    <lineage>
        <taxon>Bacteria</taxon>
        <taxon>Pseudomonadati</taxon>
        <taxon>Pseudomonadota</taxon>
        <taxon>Gammaproteobacteria</taxon>
        <taxon>Candidatus Tethybacterales</taxon>
        <taxon>Candidatus Persebacteraceae</taxon>
        <taxon>Candidatus Doriopsillibacter</taxon>
    </lineage>
</organism>
<dbReference type="SUPFAM" id="SSF64383">
    <property type="entry name" value="Cell-division protein ZipA, C-terminal domain"/>
    <property type="match status" value="1"/>
</dbReference>
<feature type="region of interest" description="Disordered" evidence="1">
    <location>
        <begin position="31"/>
        <end position="82"/>
    </location>
</feature>
<evidence type="ECO:0000313" key="4">
    <source>
        <dbReference type="Proteomes" id="UP001168167"/>
    </source>
</evidence>
<sequence>MTWEYWLFLVIAAAALGAIFFFTLSQNARRRPPVRHDTAKEPTFAERDNKLKNQDTDKKPPPSPTQTPSEQGTLPIEPFEIPTLPEPTEDMLPADMCYDIRFFGKKPLTASVFSPLLEQLKKNGINVGRLLGFDVAADGWRHTPDMPCPHWIVALPLADRGGAINQATIRLIESIARPFAQKINLHPVFPPAAAAIKNAALIDNFCTTVDMFIELRLVGEPQQHARIDEVMRINGMVKESDRDYLCRVESENLFRAKLMPTPAGGGGRQTLIFELDAPNVCDPSRAYEEMLRRIRRVAQVINMRLTDPKGIDVDDTRIHTMNRQLALLTSQMREFGVEPGGSLARLIFS</sequence>
<comment type="caution">
    <text evidence="3">The sequence shown here is derived from an EMBL/GenBank/DDBJ whole genome shotgun (WGS) entry which is preliminary data.</text>
</comment>
<feature type="compositionally biased region" description="Basic and acidic residues" evidence="1">
    <location>
        <begin position="34"/>
        <end position="60"/>
    </location>
</feature>
<dbReference type="InterPro" id="IPR036765">
    <property type="entry name" value="ZipA_FtsZ-bd_C_sf"/>
</dbReference>
<evidence type="ECO:0008006" key="5">
    <source>
        <dbReference type="Google" id="ProtNLM"/>
    </source>
</evidence>